<dbReference type="EMBL" id="KV440980">
    <property type="protein sequence ID" value="OAD73975.1"/>
    <property type="molecule type" value="Genomic_DNA"/>
</dbReference>
<evidence type="ECO:0008006" key="3">
    <source>
        <dbReference type="Google" id="ProtNLM"/>
    </source>
</evidence>
<accession>A0A162XCL5</accession>
<reference evidence="2" key="1">
    <citation type="submission" date="2015-06" db="EMBL/GenBank/DDBJ databases">
        <title>Expansion of signal transduction pathways in fungi by whole-genome duplication.</title>
        <authorList>
            <consortium name="DOE Joint Genome Institute"/>
            <person name="Corrochano L.M."/>
            <person name="Kuo A."/>
            <person name="Marcet-Houben M."/>
            <person name="Polaino S."/>
            <person name="Salamov A."/>
            <person name="Villalobos J.M."/>
            <person name="Alvarez M.I."/>
            <person name="Avalos J."/>
            <person name="Benito E.P."/>
            <person name="Benoit I."/>
            <person name="Burger G."/>
            <person name="Camino L.P."/>
            <person name="Canovas D."/>
            <person name="Cerda-Olmedo E."/>
            <person name="Cheng J.-F."/>
            <person name="Dominguez A."/>
            <person name="Elias M."/>
            <person name="Eslava A.P."/>
            <person name="Glaser F."/>
            <person name="Grimwood J."/>
            <person name="Gutierrez G."/>
            <person name="Heitman J."/>
            <person name="Henrissat B."/>
            <person name="Iturriaga E.A."/>
            <person name="Lang B.F."/>
            <person name="Lavin J.L."/>
            <person name="Lee S."/>
            <person name="Li W."/>
            <person name="Lindquist E."/>
            <person name="Lopez-Garcia S."/>
            <person name="Luque E.M."/>
            <person name="Marcos A.T."/>
            <person name="Martin J."/>
            <person name="McCluskey K."/>
            <person name="Medina H.R."/>
            <person name="Miralles-Duran A."/>
            <person name="Miyazaki A."/>
            <person name="Munoz-Torres E."/>
            <person name="Oguiza J.A."/>
            <person name="Ohm R."/>
            <person name="Olmedo M."/>
            <person name="Orejas M."/>
            <person name="Ortiz-Castellanos L."/>
            <person name="Pisabarro A.G."/>
            <person name="Rodriguez-Romero J."/>
            <person name="Ruiz-Herrera J."/>
            <person name="Ruiz-Vazquez R."/>
            <person name="Sanz C."/>
            <person name="Schackwitz W."/>
            <person name="Schmutz J."/>
            <person name="Shahriari M."/>
            <person name="Shelest E."/>
            <person name="Silva-Franco F."/>
            <person name="Soanes D."/>
            <person name="Syed K."/>
            <person name="Tagua V.G."/>
            <person name="Talbot N.J."/>
            <person name="Thon M."/>
            <person name="De vries R.P."/>
            <person name="Wiebenga A."/>
            <person name="Yadav J.S."/>
            <person name="Braun E.L."/>
            <person name="Baker S."/>
            <person name="Garre V."/>
            <person name="Horwitz B."/>
            <person name="Torres-Martinez S."/>
            <person name="Idnurm A."/>
            <person name="Herrera-Estrella A."/>
            <person name="Gabaldon T."/>
            <person name="Grigoriev I.V."/>
        </authorList>
    </citation>
    <scope>NUCLEOTIDE SEQUENCE [LARGE SCALE GENOMIC DNA]</scope>
    <source>
        <strain evidence="2">NRRL 1555(-)</strain>
    </source>
</reference>
<dbReference type="Gene3D" id="3.60.10.10">
    <property type="entry name" value="Endonuclease/exonuclease/phosphatase"/>
    <property type="match status" value="1"/>
</dbReference>
<dbReference type="GeneID" id="29002279"/>
<name>A0A162XCL5_PHYB8</name>
<dbReference type="Proteomes" id="UP000077315">
    <property type="component" value="Unassembled WGS sequence"/>
</dbReference>
<dbReference type="STRING" id="763407.A0A162XCL5"/>
<dbReference type="InterPro" id="IPR036691">
    <property type="entry name" value="Endo/exonu/phosph_ase_sf"/>
</dbReference>
<evidence type="ECO:0000313" key="1">
    <source>
        <dbReference type="EMBL" id="OAD73975.1"/>
    </source>
</evidence>
<gene>
    <name evidence="1" type="ORF">PHYBLDRAFT_64923</name>
</gene>
<proteinExistence type="predicted"/>
<keyword evidence="2" id="KW-1185">Reference proteome</keyword>
<dbReference type="OrthoDB" id="2207231at2759"/>
<dbReference type="InParanoid" id="A0A162XCL5"/>
<protein>
    <recommendedName>
        <fullName evidence="3">Endonuclease/exonuclease/phosphatase domain-containing protein</fullName>
    </recommendedName>
</protein>
<dbReference type="VEuPathDB" id="FungiDB:PHYBLDRAFT_64923"/>
<organism evidence="1 2">
    <name type="scientific">Phycomyces blakesleeanus (strain ATCC 8743b / DSM 1359 / FGSC 10004 / NBRC 33097 / NRRL 1555)</name>
    <dbReference type="NCBI Taxonomy" id="763407"/>
    <lineage>
        <taxon>Eukaryota</taxon>
        <taxon>Fungi</taxon>
        <taxon>Fungi incertae sedis</taxon>
        <taxon>Mucoromycota</taxon>
        <taxon>Mucoromycotina</taxon>
        <taxon>Mucoromycetes</taxon>
        <taxon>Mucorales</taxon>
        <taxon>Phycomycetaceae</taxon>
        <taxon>Phycomyces</taxon>
    </lineage>
</organism>
<dbReference type="AlphaFoldDB" id="A0A162XCL5"/>
<evidence type="ECO:0000313" key="2">
    <source>
        <dbReference type="Proteomes" id="UP000077315"/>
    </source>
</evidence>
<dbReference type="RefSeq" id="XP_018292015.1">
    <property type="nucleotide sequence ID" value="XM_018441373.1"/>
</dbReference>
<sequence>MTGDTRGGLRSEIMANWISSKDLTLWNLELAFGIPTYERVHTSGGVFKSIIDFFLLREEQFHDMQMKIHDELALDSDHHLCELFFQPVFIPQLLTENSVCQLWKLQRLEIKEVYKKYQRRFEVGSDTLQQEIQQTLEDTSILCPVVLEAYSQRLNETIYKALDDSVGRVSPRPKVWKNFWNAELQHLADQRQELYHWQRRVGNDFERIKAHAEYVAANQDLQTAVWAARQQIWYDFCDKIQKAPSEMVSTLKRMEIW</sequence>